<keyword evidence="2" id="KW-0285">Flavoprotein</keyword>
<keyword evidence="4" id="KW-0560">Oxidoreductase</keyword>
<sequence>MPAYLVIGGGLAGAKTAEALRARGVDGPVILLCEEQRLPYERPPLSKDYLAGNGTPDDFTVHTGQWYDEHDVDVQLGVRADAVNTGSHEVVLADGSVLGYDKLVLATGSRPRRLHVPGTDARGVHFLRRVADTDRLRSSWDSASAVVVIGGGWIGLEAAAVARGRGLPVTVVEAASAPLLGPLGPRMASVFAELHRDHGVDLRTDATVEEIITDDGAVTGVRLGDGEVSADCVLVAVGARPETLLAERAGLDVEDGVLVDAHLTTSDPDVLAVGDIANVQHPVLGTRVRVEHWATALNQPAVAAANALGDRTEYTDLPFFFSDQYDLGMEYRGHVPPGAAYEVVVRGAERAREFVAFWQDSTSRVLAGMNVNVWDAGEAVERLIRSGKPVPAETLADPEVDLDGLAG</sequence>
<evidence type="ECO:0000256" key="1">
    <source>
        <dbReference type="ARBA" id="ARBA00001974"/>
    </source>
</evidence>
<evidence type="ECO:0000313" key="7">
    <source>
        <dbReference type="EMBL" id="QGK72493.1"/>
    </source>
</evidence>
<dbReference type="PRINTS" id="PR00411">
    <property type="entry name" value="PNDRDTASEI"/>
</dbReference>
<dbReference type="InterPro" id="IPR028202">
    <property type="entry name" value="Reductase_C"/>
</dbReference>
<accession>A0A5Q3QDN4</accession>
<dbReference type="EMBL" id="CP045929">
    <property type="protein sequence ID" value="QGK72493.1"/>
    <property type="molecule type" value="Genomic_DNA"/>
</dbReference>
<protein>
    <submittedName>
        <fullName evidence="7">NAD(P)/FAD-dependent oxidoreductase</fullName>
    </submittedName>
</protein>
<dbReference type="Proteomes" id="UP000371041">
    <property type="component" value="Chromosome"/>
</dbReference>
<evidence type="ECO:0000259" key="5">
    <source>
        <dbReference type="Pfam" id="PF07992"/>
    </source>
</evidence>
<dbReference type="InterPro" id="IPR036188">
    <property type="entry name" value="FAD/NAD-bd_sf"/>
</dbReference>
<keyword evidence="8" id="KW-1185">Reference proteome</keyword>
<dbReference type="KEGG" id="sace:GIY23_22080"/>
<dbReference type="Pfam" id="PF07992">
    <property type="entry name" value="Pyr_redox_2"/>
    <property type="match status" value="1"/>
</dbReference>
<reference evidence="8" key="1">
    <citation type="submission" date="2019-11" db="EMBL/GenBank/DDBJ databases">
        <title>The complete genome sequence of Saccharopolyspora sp. E2A.</title>
        <authorList>
            <person name="Zhang G."/>
        </authorList>
    </citation>
    <scope>NUCLEOTIDE SEQUENCE [LARGE SCALE GENOMIC DNA]</scope>
    <source>
        <strain evidence="8">E2A</strain>
    </source>
</reference>
<feature type="domain" description="Reductase C-terminal" evidence="6">
    <location>
        <begin position="319"/>
        <end position="405"/>
    </location>
</feature>
<dbReference type="Pfam" id="PF14759">
    <property type="entry name" value="Reductase_C"/>
    <property type="match status" value="1"/>
</dbReference>
<dbReference type="Gene3D" id="3.50.50.60">
    <property type="entry name" value="FAD/NAD(P)-binding domain"/>
    <property type="match status" value="2"/>
</dbReference>
<evidence type="ECO:0000256" key="3">
    <source>
        <dbReference type="ARBA" id="ARBA00022827"/>
    </source>
</evidence>
<dbReference type="GO" id="GO:0005737">
    <property type="term" value="C:cytoplasm"/>
    <property type="evidence" value="ECO:0007669"/>
    <property type="project" value="TreeGrafter"/>
</dbReference>
<comment type="cofactor">
    <cofactor evidence="1">
        <name>FAD</name>
        <dbReference type="ChEBI" id="CHEBI:57692"/>
    </cofactor>
</comment>
<evidence type="ECO:0000256" key="2">
    <source>
        <dbReference type="ARBA" id="ARBA00022630"/>
    </source>
</evidence>
<gene>
    <name evidence="7" type="ORF">GIY23_22080</name>
</gene>
<organism evidence="7 8">
    <name type="scientific">Allosaccharopolyspora coralli</name>
    <dbReference type="NCBI Taxonomy" id="2665642"/>
    <lineage>
        <taxon>Bacteria</taxon>
        <taxon>Bacillati</taxon>
        <taxon>Actinomycetota</taxon>
        <taxon>Actinomycetes</taxon>
        <taxon>Pseudonocardiales</taxon>
        <taxon>Pseudonocardiaceae</taxon>
        <taxon>Allosaccharopolyspora</taxon>
    </lineage>
</organism>
<evidence type="ECO:0000256" key="4">
    <source>
        <dbReference type="ARBA" id="ARBA00023002"/>
    </source>
</evidence>
<dbReference type="InterPro" id="IPR023753">
    <property type="entry name" value="FAD/NAD-binding_dom"/>
</dbReference>
<evidence type="ECO:0000313" key="8">
    <source>
        <dbReference type="Proteomes" id="UP000371041"/>
    </source>
</evidence>
<dbReference type="InterPro" id="IPR050446">
    <property type="entry name" value="FAD-oxidoreductase/Apoptosis"/>
</dbReference>
<dbReference type="SUPFAM" id="SSF51905">
    <property type="entry name" value="FAD/NAD(P)-binding domain"/>
    <property type="match status" value="1"/>
</dbReference>
<dbReference type="InterPro" id="IPR016156">
    <property type="entry name" value="FAD/NAD-linked_Rdtase_dimer_sf"/>
</dbReference>
<keyword evidence="3" id="KW-0274">FAD</keyword>
<feature type="domain" description="FAD/NAD(P)-binding" evidence="5">
    <location>
        <begin position="4"/>
        <end position="299"/>
    </location>
</feature>
<dbReference type="Gene3D" id="3.30.390.30">
    <property type="match status" value="1"/>
</dbReference>
<dbReference type="PRINTS" id="PR00368">
    <property type="entry name" value="FADPNR"/>
</dbReference>
<dbReference type="AlphaFoldDB" id="A0A5Q3QDN4"/>
<evidence type="ECO:0000259" key="6">
    <source>
        <dbReference type="Pfam" id="PF14759"/>
    </source>
</evidence>
<dbReference type="GO" id="GO:0016651">
    <property type="term" value="F:oxidoreductase activity, acting on NAD(P)H"/>
    <property type="evidence" value="ECO:0007669"/>
    <property type="project" value="TreeGrafter"/>
</dbReference>
<dbReference type="PANTHER" id="PTHR43557:SF2">
    <property type="entry name" value="RIESKE DOMAIN-CONTAINING PROTEIN-RELATED"/>
    <property type="match status" value="1"/>
</dbReference>
<dbReference type="PANTHER" id="PTHR43557">
    <property type="entry name" value="APOPTOSIS-INDUCING FACTOR 1"/>
    <property type="match status" value="1"/>
</dbReference>
<name>A0A5Q3QDN4_9PSEU</name>
<dbReference type="SUPFAM" id="SSF55424">
    <property type="entry name" value="FAD/NAD-linked reductases, dimerisation (C-terminal) domain"/>
    <property type="match status" value="1"/>
</dbReference>
<proteinExistence type="predicted"/>